<evidence type="ECO:0000256" key="4">
    <source>
        <dbReference type="ARBA" id="ARBA00023125"/>
    </source>
</evidence>
<dbReference type="Pfam" id="PF00501">
    <property type="entry name" value="AMP-binding"/>
    <property type="match status" value="1"/>
</dbReference>
<dbReference type="GO" id="GO:0006355">
    <property type="term" value="P:regulation of DNA-templated transcription"/>
    <property type="evidence" value="ECO:0007669"/>
    <property type="project" value="InterPro"/>
</dbReference>
<evidence type="ECO:0000256" key="6">
    <source>
        <dbReference type="SAM" id="MobiDB-lite"/>
    </source>
</evidence>
<dbReference type="CDD" id="cd15831">
    <property type="entry name" value="BTAD"/>
    <property type="match status" value="1"/>
</dbReference>
<dbReference type="Gene3D" id="3.40.50.12780">
    <property type="entry name" value="N-terminal domain of ligase-like"/>
    <property type="match status" value="1"/>
</dbReference>
<comment type="caution">
    <text evidence="8">The sequence shown here is derived from an EMBL/GenBank/DDBJ whole genome shotgun (WGS) entry which is preliminary data.</text>
</comment>
<dbReference type="InterPro" id="IPR000873">
    <property type="entry name" value="AMP-dep_synth/lig_dom"/>
</dbReference>
<dbReference type="InterPro" id="IPR027417">
    <property type="entry name" value="P-loop_NTPase"/>
</dbReference>
<dbReference type="Proteomes" id="UP000656732">
    <property type="component" value="Unassembled WGS sequence"/>
</dbReference>
<dbReference type="InterPro" id="IPR005158">
    <property type="entry name" value="BTAD"/>
</dbReference>
<dbReference type="InterPro" id="IPR042099">
    <property type="entry name" value="ANL_N_sf"/>
</dbReference>
<organism evidence="8 9">
    <name type="scientific">Streptomyces pilosus</name>
    <dbReference type="NCBI Taxonomy" id="28893"/>
    <lineage>
        <taxon>Bacteria</taxon>
        <taxon>Bacillati</taxon>
        <taxon>Actinomycetota</taxon>
        <taxon>Actinomycetes</taxon>
        <taxon>Kitasatosporales</taxon>
        <taxon>Streptomycetaceae</taxon>
        <taxon>Streptomyces</taxon>
    </lineage>
</organism>
<dbReference type="GO" id="GO:0000160">
    <property type="term" value="P:phosphorelay signal transduction system"/>
    <property type="evidence" value="ECO:0007669"/>
    <property type="project" value="UniProtKB-KW"/>
</dbReference>
<keyword evidence="9" id="KW-1185">Reference proteome</keyword>
<protein>
    <recommendedName>
        <fullName evidence="7">OmpR/PhoB-type domain-containing protein</fullName>
    </recommendedName>
</protein>
<evidence type="ECO:0000259" key="7">
    <source>
        <dbReference type="PROSITE" id="PS51755"/>
    </source>
</evidence>
<accession>A0A918C330</accession>
<comment type="similarity">
    <text evidence="1">Belongs to the AfsR/DnrI/RedD regulatory family.</text>
</comment>
<dbReference type="AlphaFoldDB" id="A0A918C330"/>
<gene>
    <name evidence="8" type="ORF">GCM10010280_60510</name>
</gene>
<dbReference type="Pfam" id="PF03704">
    <property type="entry name" value="BTAD"/>
    <property type="match status" value="1"/>
</dbReference>
<feature type="region of interest" description="Disordered" evidence="6">
    <location>
        <begin position="875"/>
        <end position="894"/>
    </location>
</feature>
<dbReference type="InterPro" id="IPR036388">
    <property type="entry name" value="WH-like_DNA-bd_sf"/>
</dbReference>
<name>A0A918C330_9ACTN</name>
<evidence type="ECO:0000313" key="9">
    <source>
        <dbReference type="Proteomes" id="UP000656732"/>
    </source>
</evidence>
<comment type="similarity">
    <text evidence="2">Belongs to the ATP-dependent AMP-binding enzyme family.</text>
</comment>
<evidence type="ECO:0000256" key="3">
    <source>
        <dbReference type="ARBA" id="ARBA00023012"/>
    </source>
</evidence>
<dbReference type="Gene3D" id="3.30.300.30">
    <property type="match status" value="1"/>
</dbReference>
<reference evidence="8" key="1">
    <citation type="journal article" date="2014" name="Int. J. Syst. Evol. Microbiol.">
        <title>Complete genome sequence of Corynebacterium casei LMG S-19264T (=DSM 44701T), isolated from a smear-ripened cheese.</title>
        <authorList>
            <consortium name="US DOE Joint Genome Institute (JGI-PGF)"/>
            <person name="Walter F."/>
            <person name="Albersmeier A."/>
            <person name="Kalinowski J."/>
            <person name="Ruckert C."/>
        </authorList>
    </citation>
    <scope>NUCLEOTIDE SEQUENCE</scope>
    <source>
        <strain evidence="8">JCM 4403</strain>
    </source>
</reference>
<dbReference type="InterPro" id="IPR045851">
    <property type="entry name" value="AMP-bd_C_sf"/>
</dbReference>
<dbReference type="SMART" id="SM00862">
    <property type="entry name" value="Trans_reg_C"/>
    <property type="match status" value="1"/>
</dbReference>
<evidence type="ECO:0000256" key="1">
    <source>
        <dbReference type="ARBA" id="ARBA00005820"/>
    </source>
</evidence>
<dbReference type="InterPro" id="IPR020845">
    <property type="entry name" value="AMP-binding_CS"/>
</dbReference>
<dbReference type="InterPro" id="IPR011990">
    <property type="entry name" value="TPR-like_helical_dom_sf"/>
</dbReference>
<keyword evidence="4 5" id="KW-0238">DNA-binding</keyword>
<dbReference type="InterPro" id="IPR001867">
    <property type="entry name" value="OmpR/PhoB-type_DNA-bd"/>
</dbReference>
<dbReference type="PANTHER" id="PTHR22754:SF32">
    <property type="entry name" value="DISCO-INTERACTING PROTEIN 2"/>
    <property type="match status" value="1"/>
</dbReference>
<dbReference type="SMART" id="SM01043">
    <property type="entry name" value="BTAD"/>
    <property type="match status" value="1"/>
</dbReference>
<dbReference type="Pfam" id="PF00486">
    <property type="entry name" value="Trans_reg_C"/>
    <property type="match status" value="1"/>
</dbReference>
<feature type="domain" description="OmpR/PhoB-type" evidence="7">
    <location>
        <begin position="605"/>
        <end position="705"/>
    </location>
</feature>
<sequence>MTAADLSPGELSPGVLSPAGPSPADLSLLDGGTAPRPECATLGTALVRASLVPAPAGMCFVGADGGETHWSYARLLREAARTLGGMREAGVRPGERVVLHIADEPELLTVFWACVLGGFVPLLVGTGGHRDAAPGLLHSVWDRHGHPRVVTGRDQRILAATRTHPAWGRAWLGHPHHLRAAAPDHHRHPAGPDDLAVLLLTSGSTGAPRAVTLTHRNILSRSAATARANGLGRATRTVNWMPLDHAGGLLLFHVRDVYLGAYQVHARRDWVLADPLRWLTLADRHRACTTWAPNFAFSLVNDQAHRLTGRTWDLSRLRYLMNGGEAVHASVVRRFMELLAPFRLPGDAMFPGWGMSETAAGVVDCRLSDLNTADGRYDRCVPAGRPHPGTAVRCVDDRDEQVPAGTVGHLQVSGPSVTAGYLDDPEHTRRSFTADGWFRTGDLAFVRDGVLTVTGRAGDLIEHGGVRCHSHEIEAAVEELDFVTPSHTVACPVTGTAGDELAVFYHPRPGTPPDRAEAAIRARVTAGLGLTVTRVVPVDTQDIPRTGIGKLRRARLRQWYEARDGRTDRTDTDRRPTAVVNEAPAPQAGKEVNVMTDTARHAADGGALRIGVLGPLDISSQDGGRDEDRTPTAPMTRRALAMLLLNANRLVSTSTLIDELWETEPPRLARKTVQTYVYQMRKALRCPGDPVERVRTGPGGYRIDLRPGELDLWEFEHGVARARTALDEGDPRTAATLLRQALALWRGEPFAGLETGMLLGAQIAQIAESRLGALELRITADLQLGRHRGLVGELRQLTADHPLNEEFAAQLMLAAHRSGQRATALEAFARLRRRLVDELGIEPGERLQWLQRDVLSEVLPAPEPLPLTAPARTVAATPGPPARPTQPAHGRLPLDTPDFTGRTRELAELSALAGGDGHRHGTPPGGHGAGPRVVVVLGPVGVGKTALAVHGAHRLAGDFPDGVLHARLHDGDDRPRTAASVLRGLLRDCGTGPAELPDDTDELAGMFRAFSAGRSLLVLLDDAAGTDQVLPLLPADDASLALVTSRVRLPGLPGARSLQLGPLSAQDAAAFFAGVAGPERMAGGPGALDKVAELMGHYPLTLRAVGEKFAARPMWTLPDLALGLVHDGHLAAELHDEACDVLARASAAVARLPAPLRRALALLASAGAAPFDMERAGRLLAGDAWTVQSLIGRLLDHHVVVRLDHPDPSTLVLRVPDLIRLTLPSPDDAELHILPGTGRELDGRTVSGVLTSAG</sequence>
<dbReference type="Gene3D" id="3.40.50.300">
    <property type="entry name" value="P-loop containing nucleotide triphosphate hydrolases"/>
    <property type="match status" value="1"/>
</dbReference>
<dbReference type="Gene3D" id="1.25.40.10">
    <property type="entry name" value="Tetratricopeptide repeat domain"/>
    <property type="match status" value="1"/>
</dbReference>
<dbReference type="PROSITE" id="PS00455">
    <property type="entry name" value="AMP_BINDING"/>
    <property type="match status" value="1"/>
</dbReference>
<evidence type="ECO:0000256" key="2">
    <source>
        <dbReference type="ARBA" id="ARBA00006432"/>
    </source>
</evidence>
<dbReference type="SUPFAM" id="SSF52540">
    <property type="entry name" value="P-loop containing nucleoside triphosphate hydrolases"/>
    <property type="match status" value="1"/>
</dbReference>
<feature type="DNA-binding region" description="OmpR/PhoB-type" evidence="5">
    <location>
        <begin position="605"/>
        <end position="705"/>
    </location>
</feature>
<dbReference type="PANTHER" id="PTHR22754">
    <property type="entry name" value="DISCO-INTERACTING PROTEIN 2 DIP2 -RELATED"/>
    <property type="match status" value="1"/>
</dbReference>
<dbReference type="SUPFAM" id="SSF46894">
    <property type="entry name" value="C-terminal effector domain of the bipartite response regulators"/>
    <property type="match status" value="1"/>
</dbReference>
<dbReference type="PROSITE" id="PS51755">
    <property type="entry name" value="OMPR_PHOB"/>
    <property type="match status" value="1"/>
</dbReference>
<dbReference type="EMBL" id="BMTU01000017">
    <property type="protein sequence ID" value="GGR04435.1"/>
    <property type="molecule type" value="Genomic_DNA"/>
</dbReference>
<evidence type="ECO:0000256" key="5">
    <source>
        <dbReference type="PROSITE-ProRule" id="PRU01091"/>
    </source>
</evidence>
<keyword evidence="3" id="KW-0902">Two-component regulatory system</keyword>
<dbReference type="GO" id="GO:0003677">
    <property type="term" value="F:DNA binding"/>
    <property type="evidence" value="ECO:0007669"/>
    <property type="project" value="UniProtKB-UniRule"/>
</dbReference>
<dbReference type="InterPro" id="IPR016032">
    <property type="entry name" value="Sig_transdc_resp-reg_C-effctor"/>
</dbReference>
<dbReference type="SUPFAM" id="SSF56801">
    <property type="entry name" value="Acetyl-CoA synthetase-like"/>
    <property type="match status" value="1"/>
</dbReference>
<dbReference type="Gene3D" id="1.10.10.10">
    <property type="entry name" value="Winged helix-like DNA-binding domain superfamily/Winged helix DNA-binding domain"/>
    <property type="match status" value="1"/>
</dbReference>
<dbReference type="SUPFAM" id="SSF48452">
    <property type="entry name" value="TPR-like"/>
    <property type="match status" value="1"/>
</dbReference>
<dbReference type="RefSeq" id="WP_189561233.1">
    <property type="nucleotide sequence ID" value="NZ_BMTU01000017.1"/>
</dbReference>
<proteinExistence type="inferred from homology"/>
<feature type="region of interest" description="Disordered" evidence="6">
    <location>
        <begin position="1"/>
        <end position="31"/>
    </location>
</feature>
<evidence type="ECO:0000313" key="8">
    <source>
        <dbReference type="EMBL" id="GGR04435.1"/>
    </source>
</evidence>
<reference evidence="8" key="2">
    <citation type="submission" date="2020-09" db="EMBL/GenBank/DDBJ databases">
        <authorList>
            <person name="Sun Q."/>
            <person name="Ohkuma M."/>
        </authorList>
    </citation>
    <scope>NUCLEOTIDE SEQUENCE</scope>
    <source>
        <strain evidence="8">JCM 4403</strain>
    </source>
</reference>